<dbReference type="Proteomes" id="UP001159428">
    <property type="component" value="Unassembled WGS sequence"/>
</dbReference>
<accession>A0AAU9XXV4</accession>
<comment type="caution">
    <text evidence="1">The sequence shown here is derived from an EMBL/GenBank/DDBJ whole genome shotgun (WGS) entry which is preliminary data.</text>
</comment>
<dbReference type="PANTHER" id="PTHR33845:SF1">
    <property type="entry name" value="C2H2-TYPE DOMAIN-CONTAINING PROTEIN"/>
    <property type="match status" value="1"/>
</dbReference>
<proteinExistence type="predicted"/>
<gene>
    <name evidence="1" type="ORF">PMEA_00032159</name>
</gene>
<protein>
    <submittedName>
        <fullName evidence="1">Uncharacterized protein</fullName>
    </submittedName>
</protein>
<feature type="non-terminal residue" evidence="1">
    <location>
        <position position="1"/>
    </location>
</feature>
<dbReference type="AlphaFoldDB" id="A0AAU9XXV4"/>
<dbReference type="PANTHER" id="PTHR33845">
    <property type="entry name" value="C2H2-TYPE DOMAIN-CONTAINING PROTEIN"/>
    <property type="match status" value="1"/>
</dbReference>
<name>A0AAU9XXV4_9CNID</name>
<evidence type="ECO:0000313" key="2">
    <source>
        <dbReference type="Proteomes" id="UP001159428"/>
    </source>
</evidence>
<evidence type="ECO:0000313" key="1">
    <source>
        <dbReference type="EMBL" id="CAH3159889.1"/>
    </source>
</evidence>
<sequence length="127" mass="14093">FFFAGVGVERNDFSDPQGGKGICDRQAATIKGDIGRYVNEGNDVTTAIQLKTAIESGPGSCAKASYVTFNPKTLMFYVQTLAEELIYSIVHCYEESMYSIILKKDSQLCKRLCSEKLKSVKFRVSAR</sequence>
<reference evidence="1 2" key="1">
    <citation type="submission" date="2022-05" db="EMBL/GenBank/DDBJ databases">
        <authorList>
            <consortium name="Genoscope - CEA"/>
            <person name="William W."/>
        </authorList>
    </citation>
    <scope>NUCLEOTIDE SEQUENCE [LARGE SCALE GENOMIC DNA]</scope>
</reference>
<organism evidence="1 2">
    <name type="scientific">Pocillopora meandrina</name>
    <dbReference type="NCBI Taxonomy" id="46732"/>
    <lineage>
        <taxon>Eukaryota</taxon>
        <taxon>Metazoa</taxon>
        <taxon>Cnidaria</taxon>
        <taxon>Anthozoa</taxon>
        <taxon>Hexacorallia</taxon>
        <taxon>Scleractinia</taxon>
        <taxon>Astrocoeniina</taxon>
        <taxon>Pocilloporidae</taxon>
        <taxon>Pocillopora</taxon>
    </lineage>
</organism>
<keyword evidence="2" id="KW-1185">Reference proteome</keyword>
<dbReference type="EMBL" id="CALNXJ010000073">
    <property type="protein sequence ID" value="CAH3159889.1"/>
    <property type="molecule type" value="Genomic_DNA"/>
</dbReference>